<dbReference type="EMBL" id="CAJPDR010000023">
    <property type="protein sequence ID" value="CAF9907699.1"/>
    <property type="molecule type" value="Genomic_DNA"/>
</dbReference>
<dbReference type="PANTHER" id="PTHR38113">
    <property type="match status" value="1"/>
</dbReference>
<feature type="compositionally biased region" description="Polar residues" evidence="1">
    <location>
        <begin position="450"/>
        <end position="462"/>
    </location>
</feature>
<accession>A0A8H3EJH6</accession>
<sequence length="557" mass="62377">MNSFGTSQPRALLQHLSERVGPKFQLTCLREVSSKVKLMLGSLSLLIVRTIPLTATSLFPKETFTLLDIGPQDHGLSQLTVYKERKTNERLGIHCFQPIVEAVKEDATATEEKRRRAVAAKDSRDHEQAHKLLLGFFPNIPEGACKEILEHGFQKGSGRVGRSQTLEAKLKMQLAVHAHIRHRLTQYDSILAANKGQDAKLAAREIVHGQVQAIADSWRTTSSQAGKSKSRTSEPRGSAATLEANRQRRSQRSKAQTTTTDGAQVLDETLGGLRLNGSQGEAEARADLRKLERDSNYQMTDRRIVAIRNILRPNGNNTTQSEEQAENARRLAKKVAQKKDRERRLPWSPWRGLVRQIELDASIRMSKTKKQRALRLQSEQAEKIGEGKDPQNGHERQFPNQFKQTGREECRRLRITSNGVELKPRELDRYVTDPEPRNDRPRRSPLLRGNNCTPGINPTKSGGLSDRPGDGVQLESRGHDRYVPPNYGPRPSIETSPKSGYPQRRSHGADADFHNNDNSEGLDPTGESTSEGRIIGEDSEWMDIDDISLRTAGVHLA</sequence>
<reference evidence="3" key="1">
    <citation type="submission" date="2021-03" db="EMBL/GenBank/DDBJ databases">
        <authorList>
            <person name="Tagirdzhanova G."/>
        </authorList>
    </citation>
    <scope>NUCLEOTIDE SEQUENCE</scope>
</reference>
<dbReference type="Proteomes" id="UP000664203">
    <property type="component" value="Unassembled WGS sequence"/>
</dbReference>
<feature type="compositionally biased region" description="Basic and acidic residues" evidence="1">
    <location>
        <begin position="507"/>
        <end position="517"/>
    </location>
</feature>
<keyword evidence="4" id="KW-1185">Reference proteome</keyword>
<feature type="compositionally biased region" description="Basic and acidic residues" evidence="1">
    <location>
        <begin position="422"/>
        <end position="442"/>
    </location>
</feature>
<organism evidence="3 4">
    <name type="scientific">Alectoria fallacina</name>
    <dbReference type="NCBI Taxonomy" id="1903189"/>
    <lineage>
        <taxon>Eukaryota</taxon>
        <taxon>Fungi</taxon>
        <taxon>Dikarya</taxon>
        <taxon>Ascomycota</taxon>
        <taxon>Pezizomycotina</taxon>
        <taxon>Lecanoromycetes</taxon>
        <taxon>OSLEUM clade</taxon>
        <taxon>Lecanoromycetidae</taxon>
        <taxon>Lecanorales</taxon>
        <taxon>Lecanorineae</taxon>
        <taxon>Parmeliaceae</taxon>
        <taxon>Alectoria</taxon>
    </lineage>
</organism>
<evidence type="ECO:0000313" key="4">
    <source>
        <dbReference type="Proteomes" id="UP000664203"/>
    </source>
</evidence>
<name>A0A8H3EJH6_9LECA</name>
<dbReference type="PANTHER" id="PTHR38113:SF2">
    <property type="entry name" value="DUF2293 DOMAIN-CONTAINING PROTEIN"/>
    <property type="match status" value="1"/>
</dbReference>
<protein>
    <recommendedName>
        <fullName evidence="2">DUF2293 domain-containing protein</fullName>
    </recommendedName>
</protein>
<feature type="compositionally biased region" description="Polar residues" evidence="1">
    <location>
        <begin position="218"/>
        <end position="227"/>
    </location>
</feature>
<dbReference type="Pfam" id="PF10056">
    <property type="entry name" value="DUF2293"/>
    <property type="match status" value="1"/>
</dbReference>
<feature type="region of interest" description="Disordered" evidence="1">
    <location>
        <begin position="367"/>
        <end position="539"/>
    </location>
</feature>
<feature type="compositionally biased region" description="Polar residues" evidence="1">
    <location>
        <begin position="253"/>
        <end position="262"/>
    </location>
</feature>
<evidence type="ECO:0000256" key="1">
    <source>
        <dbReference type="SAM" id="MobiDB-lite"/>
    </source>
</evidence>
<dbReference type="InterPro" id="IPR018744">
    <property type="entry name" value="DUF2293"/>
</dbReference>
<feature type="region of interest" description="Disordered" evidence="1">
    <location>
        <begin position="217"/>
        <end position="263"/>
    </location>
</feature>
<gene>
    <name evidence="3" type="ORF">ALECFALPRED_003763</name>
</gene>
<comment type="caution">
    <text evidence="3">The sequence shown here is derived from an EMBL/GenBank/DDBJ whole genome shotgun (WGS) entry which is preliminary data.</text>
</comment>
<evidence type="ECO:0000313" key="3">
    <source>
        <dbReference type="EMBL" id="CAF9907699.1"/>
    </source>
</evidence>
<dbReference type="AlphaFoldDB" id="A0A8H3EJH6"/>
<feature type="domain" description="DUF2293" evidence="2">
    <location>
        <begin position="135"/>
        <end position="219"/>
    </location>
</feature>
<proteinExistence type="predicted"/>
<evidence type="ECO:0000259" key="2">
    <source>
        <dbReference type="Pfam" id="PF10056"/>
    </source>
</evidence>
<dbReference type="OrthoDB" id="5381833at2759"/>
<feature type="compositionally biased region" description="Basic and acidic residues" evidence="1">
    <location>
        <begin position="380"/>
        <end position="397"/>
    </location>
</feature>